<protein>
    <submittedName>
        <fullName evidence="2">Uncharacterized protein</fullName>
    </submittedName>
</protein>
<accession>A0A4Z2HM36</accession>
<evidence type="ECO:0000256" key="1">
    <source>
        <dbReference type="SAM" id="MobiDB-lite"/>
    </source>
</evidence>
<feature type="region of interest" description="Disordered" evidence="1">
    <location>
        <begin position="1"/>
        <end position="22"/>
    </location>
</feature>
<gene>
    <name evidence="2" type="ORF">EYF80_022886</name>
</gene>
<dbReference type="EMBL" id="SRLO01000213">
    <property type="protein sequence ID" value="TNN66817.1"/>
    <property type="molecule type" value="Genomic_DNA"/>
</dbReference>
<keyword evidence="3" id="KW-1185">Reference proteome</keyword>
<dbReference type="Proteomes" id="UP000314294">
    <property type="component" value="Unassembled WGS sequence"/>
</dbReference>
<comment type="caution">
    <text evidence="2">The sequence shown here is derived from an EMBL/GenBank/DDBJ whole genome shotgun (WGS) entry which is preliminary data.</text>
</comment>
<dbReference type="AlphaFoldDB" id="A0A4Z2HM36"/>
<organism evidence="2 3">
    <name type="scientific">Liparis tanakae</name>
    <name type="common">Tanaka's snailfish</name>
    <dbReference type="NCBI Taxonomy" id="230148"/>
    <lineage>
        <taxon>Eukaryota</taxon>
        <taxon>Metazoa</taxon>
        <taxon>Chordata</taxon>
        <taxon>Craniata</taxon>
        <taxon>Vertebrata</taxon>
        <taxon>Euteleostomi</taxon>
        <taxon>Actinopterygii</taxon>
        <taxon>Neopterygii</taxon>
        <taxon>Teleostei</taxon>
        <taxon>Neoteleostei</taxon>
        <taxon>Acanthomorphata</taxon>
        <taxon>Eupercaria</taxon>
        <taxon>Perciformes</taxon>
        <taxon>Cottioidei</taxon>
        <taxon>Cottales</taxon>
        <taxon>Liparidae</taxon>
        <taxon>Liparis</taxon>
    </lineage>
</organism>
<proteinExistence type="predicted"/>
<sequence length="109" mass="11592">MTAPSSVLDAASGTGAPRTGEGGIIIFLPGFSVRLISGAEETCRRGSDFQATELLLPRDWSASAARRPASGEAWVCPGSLQNKQHGGTSFQVKRVSEVSEVSNFLRKKR</sequence>
<name>A0A4Z2HM36_9TELE</name>
<evidence type="ECO:0000313" key="3">
    <source>
        <dbReference type="Proteomes" id="UP000314294"/>
    </source>
</evidence>
<reference evidence="2 3" key="1">
    <citation type="submission" date="2019-03" db="EMBL/GenBank/DDBJ databases">
        <title>First draft genome of Liparis tanakae, snailfish: a comprehensive survey of snailfish specific genes.</title>
        <authorList>
            <person name="Kim W."/>
            <person name="Song I."/>
            <person name="Jeong J.-H."/>
            <person name="Kim D."/>
            <person name="Kim S."/>
            <person name="Ryu S."/>
            <person name="Song J.Y."/>
            <person name="Lee S.K."/>
        </authorList>
    </citation>
    <scope>NUCLEOTIDE SEQUENCE [LARGE SCALE GENOMIC DNA]</scope>
    <source>
        <tissue evidence="2">Muscle</tissue>
    </source>
</reference>
<evidence type="ECO:0000313" key="2">
    <source>
        <dbReference type="EMBL" id="TNN66817.1"/>
    </source>
</evidence>